<gene>
    <name evidence="2" type="ORF">HaLaN_32414</name>
</gene>
<dbReference type="EMBL" id="BLLF01007753">
    <property type="protein sequence ID" value="GFH33095.1"/>
    <property type="molecule type" value="Genomic_DNA"/>
</dbReference>
<dbReference type="Proteomes" id="UP000485058">
    <property type="component" value="Unassembled WGS sequence"/>
</dbReference>
<comment type="caution">
    <text evidence="2">The sequence shown here is derived from an EMBL/GenBank/DDBJ whole genome shotgun (WGS) entry which is preliminary data.</text>
</comment>
<name>A0A6A0AKU2_HAELA</name>
<reference evidence="2 3" key="1">
    <citation type="submission" date="2020-02" db="EMBL/GenBank/DDBJ databases">
        <title>Draft genome sequence of Haematococcus lacustris strain NIES-144.</title>
        <authorList>
            <person name="Morimoto D."/>
            <person name="Nakagawa S."/>
            <person name="Yoshida T."/>
            <person name="Sawayama S."/>
        </authorList>
    </citation>
    <scope>NUCLEOTIDE SEQUENCE [LARGE SCALE GENOMIC DNA]</scope>
    <source>
        <strain evidence="2 3">NIES-144</strain>
    </source>
</reference>
<dbReference type="AlphaFoldDB" id="A0A6A0AKU2"/>
<evidence type="ECO:0000313" key="2">
    <source>
        <dbReference type="EMBL" id="GFH33095.1"/>
    </source>
</evidence>
<feature type="non-terminal residue" evidence="2">
    <location>
        <position position="193"/>
    </location>
</feature>
<accession>A0A6A0AKU2</accession>
<feature type="region of interest" description="Disordered" evidence="1">
    <location>
        <begin position="27"/>
        <end position="61"/>
    </location>
</feature>
<proteinExistence type="predicted"/>
<protein>
    <submittedName>
        <fullName evidence="2">Uncharacterized protein</fullName>
    </submittedName>
</protein>
<sequence length="193" mass="21444">MWVIPVDLLCCCHAEYAQPYTAGGAPHVTSKEAEAQPVGRGAPNPSPSDATGPDKHQQQPARPLRNIFHTSQAALPPGGGMFWQQGPDGNNRPKTLDNNVLRTALGRMKNFFIHRDRRDGQCLDPCIGQEVMKGSLKNHAILKRYHLTQYEVFFIPMGGRLIAVYPTHDIFVIFCPRGEGLTPEEESNLVEFL</sequence>
<evidence type="ECO:0000313" key="3">
    <source>
        <dbReference type="Proteomes" id="UP000485058"/>
    </source>
</evidence>
<evidence type="ECO:0000256" key="1">
    <source>
        <dbReference type="SAM" id="MobiDB-lite"/>
    </source>
</evidence>
<organism evidence="2 3">
    <name type="scientific">Haematococcus lacustris</name>
    <name type="common">Green alga</name>
    <name type="synonym">Haematococcus pluvialis</name>
    <dbReference type="NCBI Taxonomy" id="44745"/>
    <lineage>
        <taxon>Eukaryota</taxon>
        <taxon>Viridiplantae</taxon>
        <taxon>Chlorophyta</taxon>
        <taxon>core chlorophytes</taxon>
        <taxon>Chlorophyceae</taxon>
        <taxon>CS clade</taxon>
        <taxon>Chlamydomonadales</taxon>
        <taxon>Haematococcaceae</taxon>
        <taxon>Haematococcus</taxon>
    </lineage>
</organism>
<keyword evidence="3" id="KW-1185">Reference proteome</keyword>